<dbReference type="GO" id="GO:0042597">
    <property type="term" value="C:periplasmic space"/>
    <property type="evidence" value="ECO:0007669"/>
    <property type="project" value="UniProtKB-SubCell"/>
</dbReference>
<name>A0A2T1DZI5_9CYAN</name>
<dbReference type="InterPro" id="IPR001188">
    <property type="entry name" value="Sperm_putr-bd"/>
</dbReference>
<keyword evidence="3" id="KW-0732">Signal</keyword>
<dbReference type="EMBL" id="PVWK01000119">
    <property type="protein sequence ID" value="PSB25861.1"/>
    <property type="molecule type" value="Genomic_DNA"/>
</dbReference>
<reference evidence="6" key="1">
    <citation type="submission" date="2018-02" db="EMBL/GenBank/DDBJ databases">
        <authorList>
            <person name="Moore K."/>
            <person name="Momper L."/>
        </authorList>
    </citation>
    <scope>NUCLEOTIDE SEQUENCE [LARGE SCALE GENOMIC DNA]</scope>
    <source>
        <strain evidence="6">ULC18</strain>
    </source>
</reference>
<sequence>MNRLSTQPSHTTLHPFNRRSFLTGAIGLTLSNLLMGCSGQNGQTLSLRVLNGSIPPQLVVAFRKYLQQTSTAGALDVAIEPQLLQLFEQLQTWKRQGQVNASGWFSWVPFVGKRTSTAVPDLVTLGDYWLEKAIQQELIQPLDPTQWQGWEQLPSEWQALVTRRASAETPVRVWAAPYRWGSTVIAYRQDIFKEKGLQPPTDWSDLWRSDLRGHLSLLDQPREVIGLTLKKLGKSYNTTNLQAVSQLKAELTALNQQVKLYSSDAYLQPLLLGDTWLAVGWSTDILPLTQRNQTIAAIVPKAGTALWADLWVRPTAARPELSSLIAHWISFCWRPEIATQLSLISRAASPAVLEMPLANLPDALRQNSLLLPVAAIRQSSEFLKPLDRATAEEYQALWQHLRQVV</sequence>
<dbReference type="SUPFAM" id="SSF53850">
    <property type="entry name" value="Periplasmic binding protein-like II"/>
    <property type="match status" value="1"/>
</dbReference>
<dbReference type="OrthoDB" id="503789at2"/>
<keyword evidence="2" id="KW-0813">Transport</keyword>
<dbReference type="AlphaFoldDB" id="A0A2T1DZI5"/>
<comment type="caution">
    <text evidence="5">The sequence shown here is derived from an EMBL/GenBank/DDBJ whole genome shotgun (WGS) entry which is preliminary data.</text>
</comment>
<dbReference type="GO" id="GO:0019808">
    <property type="term" value="F:polyamine binding"/>
    <property type="evidence" value="ECO:0007669"/>
    <property type="project" value="InterPro"/>
</dbReference>
<comment type="subcellular location">
    <subcellularLocation>
        <location evidence="1">Periplasm</location>
    </subcellularLocation>
</comment>
<accession>A0A2T1DZI5</accession>
<dbReference type="PANTHER" id="PTHR30222">
    <property type="entry name" value="SPERMIDINE/PUTRESCINE-BINDING PERIPLASMIC PROTEIN"/>
    <property type="match status" value="1"/>
</dbReference>
<keyword evidence="4" id="KW-0574">Periplasm</keyword>
<keyword evidence="6" id="KW-1185">Reference proteome</keyword>
<dbReference type="Pfam" id="PF13343">
    <property type="entry name" value="SBP_bac_6"/>
    <property type="match status" value="1"/>
</dbReference>
<evidence type="ECO:0000256" key="2">
    <source>
        <dbReference type="ARBA" id="ARBA00022448"/>
    </source>
</evidence>
<evidence type="ECO:0000313" key="5">
    <source>
        <dbReference type="EMBL" id="PSB25861.1"/>
    </source>
</evidence>
<dbReference type="GO" id="GO:0015846">
    <property type="term" value="P:polyamine transport"/>
    <property type="evidence" value="ECO:0007669"/>
    <property type="project" value="InterPro"/>
</dbReference>
<dbReference type="PANTHER" id="PTHR30222:SF17">
    <property type="entry name" value="SPERMIDINE_PUTRESCINE-BINDING PERIPLASMIC PROTEIN"/>
    <property type="match status" value="1"/>
</dbReference>
<evidence type="ECO:0000256" key="3">
    <source>
        <dbReference type="ARBA" id="ARBA00022729"/>
    </source>
</evidence>
<dbReference type="Proteomes" id="UP000239576">
    <property type="component" value="Unassembled WGS sequence"/>
</dbReference>
<dbReference type="Gene3D" id="3.40.190.10">
    <property type="entry name" value="Periplasmic binding protein-like II"/>
    <property type="match status" value="2"/>
</dbReference>
<evidence type="ECO:0000313" key="6">
    <source>
        <dbReference type="Proteomes" id="UP000239576"/>
    </source>
</evidence>
<gene>
    <name evidence="5" type="ORF">C7B82_21625</name>
</gene>
<dbReference type="PRINTS" id="PR00909">
    <property type="entry name" value="SPERMDNBNDNG"/>
</dbReference>
<evidence type="ECO:0000256" key="1">
    <source>
        <dbReference type="ARBA" id="ARBA00004418"/>
    </source>
</evidence>
<reference evidence="5 6" key="2">
    <citation type="submission" date="2018-03" db="EMBL/GenBank/DDBJ databases">
        <title>The ancient ancestry and fast evolution of plastids.</title>
        <authorList>
            <person name="Moore K.R."/>
            <person name="Magnabosco C."/>
            <person name="Momper L."/>
            <person name="Gold D.A."/>
            <person name="Bosak T."/>
            <person name="Fournier G.P."/>
        </authorList>
    </citation>
    <scope>NUCLEOTIDE SEQUENCE [LARGE SCALE GENOMIC DNA]</scope>
    <source>
        <strain evidence="5 6">ULC18</strain>
    </source>
</reference>
<proteinExistence type="predicted"/>
<protein>
    <submittedName>
        <fullName evidence="5">Polyamine ABC transporter substrate-binding protein</fullName>
    </submittedName>
</protein>
<evidence type="ECO:0000256" key="4">
    <source>
        <dbReference type="ARBA" id="ARBA00022764"/>
    </source>
</evidence>
<organism evidence="5 6">
    <name type="scientific">Stenomitos frigidus ULC18</name>
    <dbReference type="NCBI Taxonomy" id="2107698"/>
    <lineage>
        <taxon>Bacteria</taxon>
        <taxon>Bacillati</taxon>
        <taxon>Cyanobacteriota</taxon>
        <taxon>Cyanophyceae</taxon>
        <taxon>Leptolyngbyales</taxon>
        <taxon>Leptolyngbyaceae</taxon>
        <taxon>Stenomitos</taxon>
    </lineage>
</organism>
<dbReference type="RefSeq" id="WP_106258516.1">
    <property type="nucleotide sequence ID" value="NZ_CAWNSW010000062.1"/>
</dbReference>